<name>A0AA89CDX8_BURCE</name>
<dbReference type="AlphaFoldDB" id="A0AA89CDX8"/>
<dbReference type="GO" id="GO:0016020">
    <property type="term" value="C:membrane"/>
    <property type="evidence" value="ECO:0007669"/>
    <property type="project" value="InterPro"/>
</dbReference>
<feature type="transmembrane region" description="Helical" evidence="6">
    <location>
        <begin position="39"/>
        <end position="60"/>
    </location>
</feature>
<evidence type="ECO:0000313" key="8">
    <source>
        <dbReference type="Proteomes" id="UP000029575"/>
    </source>
</evidence>
<keyword evidence="4 6" id="KW-1133">Transmembrane helix</keyword>
<keyword evidence="7" id="KW-0966">Cell projection</keyword>
<accession>A0AA89CDX8</accession>
<evidence type="ECO:0000313" key="7">
    <source>
        <dbReference type="EMBL" id="KGC03843.1"/>
    </source>
</evidence>
<dbReference type="RefSeq" id="WP_034206875.1">
    <property type="nucleotide sequence ID" value="NZ_KN150854.1"/>
</dbReference>
<evidence type="ECO:0000256" key="5">
    <source>
        <dbReference type="ARBA" id="ARBA00023136"/>
    </source>
</evidence>
<evidence type="ECO:0000256" key="1">
    <source>
        <dbReference type="ARBA" id="ARBA00004236"/>
    </source>
</evidence>
<keyword evidence="7" id="KW-0282">Flagellum</keyword>
<keyword evidence="5 6" id="KW-0472">Membrane</keyword>
<dbReference type="Proteomes" id="UP000029575">
    <property type="component" value="Unassembled WGS sequence"/>
</dbReference>
<protein>
    <submittedName>
        <fullName evidence="7">Flagellar biosynthesis, FliO family protein</fullName>
    </submittedName>
</protein>
<keyword evidence="7" id="KW-0969">Cilium</keyword>
<sequence>MAATGQLPALWSASGTAATNAHASALSLAVVGVQGDVDYVRVVLALVVCLALGVAIILLLRRRQSITAKWFEPRAARLIRVVETTRLNAHATLHVVEYDGRRILLGTAPNGITLLDAAPAVSREPAA</sequence>
<dbReference type="GO" id="GO:0044781">
    <property type="term" value="P:bacterial-type flagellum organization"/>
    <property type="evidence" value="ECO:0007669"/>
    <property type="project" value="InterPro"/>
</dbReference>
<comment type="caution">
    <text evidence="7">The sequence shown here is derived from an EMBL/GenBank/DDBJ whole genome shotgun (WGS) entry which is preliminary data.</text>
</comment>
<gene>
    <name evidence="7" type="ORF">DM43_3069</name>
</gene>
<keyword evidence="3 6" id="KW-0812">Transmembrane</keyword>
<comment type="subcellular location">
    <subcellularLocation>
        <location evidence="1">Cell membrane</location>
    </subcellularLocation>
</comment>
<dbReference type="Pfam" id="PF04347">
    <property type="entry name" value="FliO"/>
    <property type="match status" value="1"/>
</dbReference>
<proteinExistence type="predicted"/>
<keyword evidence="2" id="KW-1003">Cell membrane</keyword>
<evidence type="ECO:0000256" key="3">
    <source>
        <dbReference type="ARBA" id="ARBA00022692"/>
    </source>
</evidence>
<dbReference type="EMBL" id="JPGD01000005">
    <property type="protein sequence ID" value="KGC03843.1"/>
    <property type="molecule type" value="Genomic_DNA"/>
</dbReference>
<evidence type="ECO:0000256" key="4">
    <source>
        <dbReference type="ARBA" id="ARBA00022989"/>
    </source>
</evidence>
<dbReference type="InterPro" id="IPR022781">
    <property type="entry name" value="Flagellar_biosynth_FliO"/>
</dbReference>
<evidence type="ECO:0000256" key="6">
    <source>
        <dbReference type="SAM" id="Phobius"/>
    </source>
</evidence>
<reference evidence="7 8" key="1">
    <citation type="submission" date="2014-06" db="EMBL/GenBank/DDBJ databases">
        <authorList>
            <person name="Bishop-Lilly K.A."/>
            <person name="Broomall S.M."/>
            <person name="Chain P.S."/>
            <person name="Chertkov O."/>
            <person name="Coyne S.R."/>
            <person name="Daligault H.E."/>
            <person name="Davenport K.W."/>
            <person name="Erkkila T."/>
            <person name="Frey K.G."/>
            <person name="Gibbons H.S."/>
            <person name="Gu W."/>
            <person name="Jaissle J."/>
            <person name="Johnson S.L."/>
            <person name="Koroleva G.I."/>
            <person name="Ladner J.T."/>
            <person name="Lo C.-C."/>
            <person name="Minogue T.D."/>
            <person name="Munk C."/>
            <person name="Palacios G.F."/>
            <person name="Redden C.L."/>
            <person name="Rosenzweig C.N."/>
            <person name="Scholz M.B."/>
            <person name="Teshima H."/>
            <person name="Xu Y."/>
        </authorList>
    </citation>
    <scope>NUCLEOTIDE SEQUENCE [LARGE SCALE GENOMIC DNA]</scope>
    <source>
        <strain evidence="7 8">DWS 37UF10B-2</strain>
    </source>
</reference>
<evidence type="ECO:0000256" key="2">
    <source>
        <dbReference type="ARBA" id="ARBA00022475"/>
    </source>
</evidence>
<organism evidence="7 8">
    <name type="scientific">Burkholderia cepacia</name>
    <name type="common">Pseudomonas cepacia</name>
    <dbReference type="NCBI Taxonomy" id="292"/>
    <lineage>
        <taxon>Bacteria</taxon>
        <taxon>Pseudomonadati</taxon>
        <taxon>Pseudomonadota</taxon>
        <taxon>Betaproteobacteria</taxon>
        <taxon>Burkholderiales</taxon>
        <taxon>Burkholderiaceae</taxon>
        <taxon>Burkholderia</taxon>
        <taxon>Burkholderia cepacia complex</taxon>
    </lineage>
</organism>